<feature type="compositionally biased region" description="Polar residues" evidence="9">
    <location>
        <begin position="1724"/>
        <end position="1745"/>
    </location>
</feature>
<protein>
    <recommendedName>
        <fullName evidence="10">C2H2-type domain-containing protein</fullName>
    </recommendedName>
</protein>
<feature type="region of interest" description="Disordered" evidence="9">
    <location>
        <begin position="175"/>
        <end position="205"/>
    </location>
</feature>
<keyword evidence="4 7" id="KW-0863">Zinc-finger</keyword>
<evidence type="ECO:0000259" key="10">
    <source>
        <dbReference type="PROSITE" id="PS50157"/>
    </source>
</evidence>
<feature type="region of interest" description="Disordered" evidence="9">
    <location>
        <begin position="1608"/>
        <end position="1636"/>
    </location>
</feature>
<feature type="domain" description="C2H2-type" evidence="10">
    <location>
        <begin position="512"/>
        <end position="540"/>
    </location>
</feature>
<name>A0A8J2LTF0_9HEXA</name>
<evidence type="ECO:0000256" key="5">
    <source>
        <dbReference type="ARBA" id="ARBA00022833"/>
    </source>
</evidence>
<feature type="domain" description="C2H2-type" evidence="10">
    <location>
        <begin position="483"/>
        <end position="511"/>
    </location>
</feature>
<dbReference type="Proteomes" id="UP000708208">
    <property type="component" value="Unassembled WGS sequence"/>
</dbReference>
<evidence type="ECO:0000256" key="9">
    <source>
        <dbReference type="SAM" id="MobiDB-lite"/>
    </source>
</evidence>
<dbReference type="PROSITE" id="PS50157">
    <property type="entry name" value="ZINC_FINGER_C2H2_2"/>
    <property type="match status" value="13"/>
</dbReference>
<evidence type="ECO:0000256" key="6">
    <source>
        <dbReference type="ARBA" id="ARBA00023242"/>
    </source>
</evidence>
<dbReference type="GO" id="GO:0008270">
    <property type="term" value="F:zinc ion binding"/>
    <property type="evidence" value="ECO:0007669"/>
    <property type="project" value="UniProtKB-KW"/>
</dbReference>
<organism evidence="11 12">
    <name type="scientific">Allacma fusca</name>
    <dbReference type="NCBI Taxonomy" id="39272"/>
    <lineage>
        <taxon>Eukaryota</taxon>
        <taxon>Metazoa</taxon>
        <taxon>Ecdysozoa</taxon>
        <taxon>Arthropoda</taxon>
        <taxon>Hexapoda</taxon>
        <taxon>Collembola</taxon>
        <taxon>Symphypleona</taxon>
        <taxon>Sminthuridae</taxon>
        <taxon>Allacma</taxon>
    </lineage>
</organism>
<sequence>MSCIICNENLSPELNISSCQLPRIRQMSKILQRFCSLFDVTLPLGTIQWDFSKESLPFCSRCGQMVKKLVDPMQKRQSDGTELTKIAVRVKSQIAKINSKDSSSSVSHKRWKNSDVRVEALRDLIMGPCLKLERLHSPSDSRPLQMIKEEIVEPVEGAEDDEINEFHFAPIETLDNTTADPVPLPANLDSKTSNTPKRRKKFMPPLKSDDTVVKTQDLKMKNGVNVPKTENTSDCLMAEEIVEDIKAIPATSEINIVSGDISTETNGNNKGEGKKKSQLSVKDETGLLVYCDAKMTVDVVLKDPNAASDDDSSSDDSSGLSEEEEPLDPEFTFPVDDKEKPKRKRKRKGKKKRYPPSNKGVTELGNDQFLYYKFKYSGNDQDGYKCGKCNTETVYKNRENMYRHIKRSHIREGLNEDGDSDAPGYTCSKCGKCMTTSLGLKYHMQTHDDSFIFICEHCGKECRGIKALQGHTRRVHLHVTRVVDCDGCDKKFKDRMSLNRHKRQVHMKQKNVFCEFCGRGFFKSNQLKTHINSVHARFRPFCCDYCENAFTQKGALSRHLKMIHPDLTRKVPEGEQTEPEEWKKLNLPCKYCCMRYSRHNDLTMHLKRVHEINVKGLNWKSKAPRKILEQVTAEPDLVVQNVTVCKKESHEVPEHVASEVEIQEGSPFCPKCLEMAEKLVMPNRKFNSWEKDVTRTELWIKSKIKGINSNTNCKNTKRWKSTDQRIETLRDLIVGPYIKLKRLPRNNQTSANENLPQCIIYQDTIEPGNNGFYRNELQGLCSVTGSNPGDFRLKDFDNSQVREDKLGGKNNSENDDPLNIEFTVNNRSEDSLCKKSNTRIEGSNGRIKVISDIAVSLCNPLGNDFVPSARDETISESKEMKISGELKNIGIIKKLRKPPGTGRIVRRSKNVGEGNYIYDKFKFTGSELEGFKCDECTDGYTFRTKRNIRRHILKWHLRNGKNVNEGVEFLCPVCGKGLSTSLSLNRHLESHDDNCIAVCEICRKACRGPSALKAHLNTVHTVANQFPCDECKKAFKLQRSLTVHKKQVHKKHKSAFCETCGKGFYKLYQLKIHVSAVHAELKPFCCDHCDSIKENEFENRIGQNQDKFLLHSFCRYFYLKLPLNTIEWDFNKEILPFCRTCKLIAAKLVRLNRKLELLKNEVLETENLVRTKIIKIPNNRLNSESERLKTWRSQDLRIQSIRDIIVGPCLRLERIPLSEVNCSKMTIKKEEPGTVVDEDFSCDAFLDVDFAPDSPFEYENPDWTSSSGSRKRTKDSNFWKNSKRKKLSPEGSKKKGKTKFKRKRSSASRCLKNSKKFVKADANSTADSAGVTIEEDQTDAGEETNDCSILGEEDTGSDSDESFDEDPSDEDFVLPDDTMETIKRDKKLTSRVKSNIRCKNSEKNKVNRGTKVKIERLGEDKYSYAGFEYCGNEKDGYKCCLCTDGHVYPRRRNIHTHLLKLHLKGHENFLCPICGKELKRASLKYHMESHDDNCIAICEICGKECRGAGPLKQHIKLSHVMESKMVCEVCGKKFKANSNLNHHMKAVHLKEKNVFCEICGKGFYGSSYLTHHMKGRHATEKLFSCNLCGQRFVQKGSYTRHLQQFHSQAQSSATAHDNQSVSTASTSYQQQNHQEEAALGESSLRCKYCGLKYNRQNNLTRHLLQIHHINVKGLAWKHKAPRKILEKVYLQPQPDFVNKSVCPSQPEPRNQGSPDPTVNVLPLTESSEPSFMMNSSGSSTHTDEYSSATNIWDRGFDIHTSNT</sequence>
<dbReference type="GO" id="GO:0005634">
    <property type="term" value="C:nucleus"/>
    <property type="evidence" value="ECO:0007669"/>
    <property type="project" value="UniProtKB-SubCell"/>
</dbReference>
<feature type="domain" description="C2H2-type" evidence="10">
    <location>
        <begin position="1496"/>
        <end position="1524"/>
    </location>
</feature>
<gene>
    <name evidence="11" type="ORF">AFUS01_LOCUS46584</name>
</gene>
<evidence type="ECO:0000256" key="3">
    <source>
        <dbReference type="ARBA" id="ARBA00022737"/>
    </source>
</evidence>
<evidence type="ECO:0000256" key="8">
    <source>
        <dbReference type="SAM" id="Coils"/>
    </source>
</evidence>
<dbReference type="PROSITE" id="PS00028">
    <property type="entry name" value="ZINC_FINGER_C2H2_1"/>
    <property type="match status" value="12"/>
</dbReference>
<feature type="domain" description="C2H2-type" evidence="10">
    <location>
        <begin position="1055"/>
        <end position="1083"/>
    </location>
</feature>
<dbReference type="EMBL" id="CAJVCH010571426">
    <property type="protein sequence ID" value="CAG7837476.1"/>
    <property type="molecule type" value="Genomic_DNA"/>
</dbReference>
<keyword evidence="8" id="KW-0175">Coiled coil</keyword>
<comment type="subcellular location">
    <subcellularLocation>
        <location evidence="1">Nucleus</location>
    </subcellularLocation>
</comment>
<feature type="domain" description="C2H2-type" evidence="10">
    <location>
        <begin position="1554"/>
        <end position="1582"/>
    </location>
</feature>
<feature type="domain" description="C2H2-type" evidence="10">
    <location>
        <begin position="1525"/>
        <end position="1553"/>
    </location>
</feature>
<keyword evidence="5" id="KW-0862">Zinc</keyword>
<evidence type="ECO:0000313" key="12">
    <source>
        <dbReference type="Proteomes" id="UP000708208"/>
    </source>
</evidence>
<feature type="compositionally biased region" description="Polar residues" evidence="9">
    <location>
        <begin position="1701"/>
        <end position="1716"/>
    </location>
</feature>
<evidence type="ECO:0000256" key="2">
    <source>
        <dbReference type="ARBA" id="ARBA00022723"/>
    </source>
</evidence>
<comment type="caution">
    <text evidence="11">The sequence shown here is derived from an EMBL/GenBank/DDBJ whole genome shotgun (WGS) entry which is preliminary data.</text>
</comment>
<dbReference type="InterPro" id="IPR013087">
    <property type="entry name" value="Znf_C2H2_type"/>
</dbReference>
<keyword evidence="12" id="KW-1185">Reference proteome</keyword>
<feature type="coiled-coil region" evidence="8">
    <location>
        <begin position="1141"/>
        <end position="1168"/>
    </location>
</feature>
<keyword evidence="6" id="KW-0539">Nucleus</keyword>
<evidence type="ECO:0000256" key="4">
    <source>
        <dbReference type="ARBA" id="ARBA00022771"/>
    </source>
</evidence>
<feature type="domain" description="C2H2-type" evidence="10">
    <location>
        <begin position="1026"/>
        <end position="1054"/>
    </location>
</feature>
<feature type="compositionally biased region" description="Acidic residues" evidence="9">
    <location>
        <begin position="1333"/>
        <end position="1374"/>
    </location>
</feature>
<keyword evidence="3" id="KW-0677">Repeat</keyword>
<feature type="domain" description="C2H2-type" evidence="10">
    <location>
        <begin position="1644"/>
        <end position="1667"/>
    </location>
</feature>
<dbReference type="PANTHER" id="PTHR24406">
    <property type="entry name" value="TRANSCRIPTIONAL REPRESSOR CTCFL-RELATED"/>
    <property type="match status" value="1"/>
</dbReference>
<feature type="region of interest" description="Disordered" evidence="9">
    <location>
        <begin position="1257"/>
        <end position="1374"/>
    </location>
</feature>
<dbReference type="Pfam" id="PF00096">
    <property type="entry name" value="zf-C2H2"/>
    <property type="match status" value="6"/>
</dbReference>
<feature type="region of interest" description="Disordered" evidence="9">
    <location>
        <begin position="259"/>
        <end position="279"/>
    </location>
</feature>
<dbReference type="Pfam" id="PF12874">
    <property type="entry name" value="zf-met"/>
    <property type="match status" value="1"/>
</dbReference>
<dbReference type="OrthoDB" id="10039931at2759"/>
<reference evidence="11" key="1">
    <citation type="submission" date="2021-06" db="EMBL/GenBank/DDBJ databases">
        <authorList>
            <person name="Hodson N. C."/>
            <person name="Mongue J. A."/>
            <person name="Jaron S. K."/>
        </authorList>
    </citation>
    <scope>NUCLEOTIDE SEQUENCE</scope>
</reference>
<evidence type="ECO:0000256" key="1">
    <source>
        <dbReference type="ARBA" id="ARBA00004123"/>
    </source>
</evidence>
<feature type="region of interest" description="Disordered" evidence="9">
    <location>
        <begin position="303"/>
        <end position="361"/>
    </location>
</feature>
<feature type="domain" description="C2H2-type" evidence="10">
    <location>
        <begin position="1583"/>
        <end position="1611"/>
    </location>
</feature>
<feature type="domain" description="C2H2-type" evidence="10">
    <location>
        <begin position="425"/>
        <end position="447"/>
    </location>
</feature>
<feature type="domain" description="C2H2-type" evidence="10">
    <location>
        <begin position="541"/>
        <end position="564"/>
    </location>
</feature>
<evidence type="ECO:0000313" key="11">
    <source>
        <dbReference type="EMBL" id="CAG7837476.1"/>
    </source>
</evidence>
<proteinExistence type="predicted"/>
<accession>A0A8J2LTF0</accession>
<evidence type="ECO:0000256" key="7">
    <source>
        <dbReference type="PROSITE-ProRule" id="PRU00042"/>
    </source>
</evidence>
<dbReference type="SMART" id="SM00355">
    <property type="entry name" value="ZnF_C2H2"/>
    <property type="match status" value="19"/>
</dbReference>
<dbReference type="InterPro" id="IPR050888">
    <property type="entry name" value="ZnF_C2H2-type_TF"/>
</dbReference>
<feature type="region of interest" description="Disordered" evidence="9">
    <location>
        <begin position="1696"/>
        <end position="1745"/>
    </location>
</feature>
<feature type="compositionally biased region" description="Basic residues" evidence="9">
    <location>
        <begin position="1294"/>
        <end position="1317"/>
    </location>
</feature>
<feature type="domain" description="C2H2-type" evidence="10">
    <location>
        <begin position="969"/>
        <end position="991"/>
    </location>
</feature>
<feature type="compositionally biased region" description="Basic residues" evidence="9">
    <location>
        <begin position="341"/>
        <end position="354"/>
    </location>
</feature>
<feature type="domain" description="C2H2-type" evidence="10">
    <location>
        <begin position="453"/>
        <end position="476"/>
    </location>
</feature>
<feature type="compositionally biased region" description="Polar residues" evidence="9">
    <location>
        <begin position="1608"/>
        <end position="1632"/>
    </location>
</feature>
<keyword evidence="2" id="KW-0479">Metal-binding</keyword>